<evidence type="ECO:0000313" key="5">
    <source>
        <dbReference type="Proteomes" id="UP000314011"/>
    </source>
</evidence>
<dbReference type="Pfam" id="PF00675">
    <property type="entry name" value="Peptidase_M16"/>
    <property type="match status" value="1"/>
</dbReference>
<dbReference type="Proteomes" id="UP000314011">
    <property type="component" value="Unassembled WGS sequence"/>
</dbReference>
<keyword evidence="1" id="KW-0732">Signal</keyword>
<dbReference type="PANTHER" id="PTHR11851:SF224">
    <property type="entry name" value="PROCESSING PROTEASE"/>
    <property type="match status" value="1"/>
</dbReference>
<dbReference type="Pfam" id="PF05193">
    <property type="entry name" value="Peptidase_M16_C"/>
    <property type="match status" value="1"/>
</dbReference>
<accession>A0A5C5GIP2</accession>
<evidence type="ECO:0000313" key="4">
    <source>
        <dbReference type="EMBL" id="TNY34380.1"/>
    </source>
</evidence>
<evidence type="ECO:0000259" key="2">
    <source>
        <dbReference type="Pfam" id="PF00675"/>
    </source>
</evidence>
<dbReference type="InterPro" id="IPR050361">
    <property type="entry name" value="MPP/UQCRC_Complex"/>
</dbReference>
<gene>
    <name evidence="4" type="ORF">FHY64_10785</name>
</gene>
<dbReference type="SUPFAM" id="SSF63411">
    <property type="entry name" value="LuxS/MPP-like metallohydrolase"/>
    <property type="match status" value="2"/>
</dbReference>
<dbReference type="InterPro" id="IPR011249">
    <property type="entry name" value="Metalloenz_LuxS/M16"/>
</dbReference>
<feature type="domain" description="Peptidase M16 C-terminal" evidence="3">
    <location>
        <begin position="186"/>
        <end position="359"/>
    </location>
</feature>
<dbReference type="GO" id="GO:0046872">
    <property type="term" value="F:metal ion binding"/>
    <property type="evidence" value="ECO:0007669"/>
    <property type="project" value="InterPro"/>
</dbReference>
<dbReference type="InterPro" id="IPR011765">
    <property type="entry name" value="Pept_M16_N"/>
</dbReference>
<dbReference type="AlphaFoldDB" id="A0A5C5GIP2"/>
<dbReference type="OrthoDB" id="9811314at2"/>
<sequence>MRHLFAAVAVLWAGSASAQIDVQSVTSPEGIEAWLVESHEIPFVAVEVLFRGGASLDAPGKRGAANLMTALIEEGSGDMDAQEFQTARQSLAAEFSFGAFDDAMRVSAKFLTENRDEAVELLNGALTDPRFDESAIERVREQVLANIRSSERDPTDIAATRFDEDAFGDHPYGSDYNGTAESVQALTRDDLIQSHADILARDRIYVGVVGDITPEELGPMLDDLFEGLPETGGEMPTAVDPDIEPGIEVIDYPSPQSVVYFGQQGMERDDPDYFAAYLLNEILGGSGRQSRLMEEVREKRGLTYGISSFLVNYDHADLFLGYFNSANDKVAEAIDVAQSEWARLAEEGVTEEELETAKTYVTGAYPLRFDGNGRIADILVGMQFTDLPIDYIETRNDRMNAVTLEDINRVASELLTPDALHFVVVGQPEGLEDDATVEGEQTQ</sequence>
<dbReference type="Gene3D" id="3.30.830.10">
    <property type="entry name" value="Metalloenzyme, LuxS/M16 peptidase-like"/>
    <property type="match status" value="2"/>
</dbReference>
<proteinExistence type="predicted"/>
<keyword evidence="5" id="KW-1185">Reference proteome</keyword>
<evidence type="ECO:0000256" key="1">
    <source>
        <dbReference type="SAM" id="SignalP"/>
    </source>
</evidence>
<evidence type="ECO:0000259" key="3">
    <source>
        <dbReference type="Pfam" id="PF05193"/>
    </source>
</evidence>
<dbReference type="InterPro" id="IPR007863">
    <property type="entry name" value="Peptidase_M16_C"/>
</dbReference>
<feature type="signal peptide" evidence="1">
    <location>
        <begin position="1"/>
        <end position="18"/>
    </location>
</feature>
<feature type="chain" id="PRO_5022733306" evidence="1">
    <location>
        <begin position="19"/>
        <end position="443"/>
    </location>
</feature>
<reference evidence="4 5" key="1">
    <citation type="submission" date="2019-06" db="EMBL/GenBank/DDBJ databases">
        <title>Genome of new Rhodobacteraceae sp. SM1903.</title>
        <authorList>
            <person name="Ren X."/>
        </authorList>
    </citation>
    <scope>NUCLEOTIDE SEQUENCE [LARGE SCALE GENOMIC DNA]</scope>
    <source>
        <strain evidence="4 5">SM1903</strain>
    </source>
</reference>
<name>A0A5C5GIP2_9RHOB</name>
<comment type="caution">
    <text evidence="4">The sequence shown here is derived from an EMBL/GenBank/DDBJ whole genome shotgun (WGS) entry which is preliminary data.</text>
</comment>
<organism evidence="4 5">
    <name type="scientific">Pelagovum pacificum</name>
    <dbReference type="NCBI Taxonomy" id="2588711"/>
    <lineage>
        <taxon>Bacteria</taxon>
        <taxon>Pseudomonadati</taxon>
        <taxon>Pseudomonadota</taxon>
        <taxon>Alphaproteobacteria</taxon>
        <taxon>Rhodobacterales</taxon>
        <taxon>Paracoccaceae</taxon>
        <taxon>Pelagovum</taxon>
    </lineage>
</organism>
<dbReference type="EMBL" id="VFFF01000001">
    <property type="protein sequence ID" value="TNY34380.1"/>
    <property type="molecule type" value="Genomic_DNA"/>
</dbReference>
<feature type="domain" description="Peptidase M16 N-terminal" evidence="2">
    <location>
        <begin position="37"/>
        <end position="175"/>
    </location>
</feature>
<dbReference type="PANTHER" id="PTHR11851">
    <property type="entry name" value="METALLOPROTEASE"/>
    <property type="match status" value="1"/>
</dbReference>
<protein>
    <submittedName>
        <fullName evidence="4">Insulinase family protein</fullName>
    </submittedName>
</protein>